<comment type="caution">
    <text evidence="3">The sequence shown here is derived from an EMBL/GenBank/DDBJ whole genome shotgun (WGS) entry which is preliminary data.</text>
</comment>
<reference evidence="3 4" key="1">
    <citation type="submission" date="2018-03" db="EMBL/GenBank/DDBJ databases">
        <title>Genome sequence of Moorella stamsii DSM 26217.</title>
        <authorList>
            <person name="Poehlein A."/>
            <person name="Daniel R."/>
        </authorList>
    </citation>
    <scope>NUCLEOTIDE SEQUENCE [LARGE SCALE GENOMIC DNA]</scope>
    <source>
        <strain evidence="4">DSM 26217</strain>
    </source>
</reference>
<feature type="transmembrane region" description="Helical" evidence="1">
    <location>
        <begin position="50"/>
        <end position="69"/>
    </location>
</feature>
<dbReference type="Pfam" id="PF14285">
    <property type="entry name" value="DUF4367"/>
    <property type="match status" value="1"/>
</dbReference>
<dbReference type="Proteomes" id="UP000239430">
    <property type="component" value="Unassembled WGS sequence"/>
</dbReference>
<evidence type="ECO:0000259" key="2">
    <source>
        <dbReference type="Pfam" id="PF14285"/>
    </source>
</evidence>
<evidence type="ECO:0000313" key="4">
    <source>
        <dbReference type="Proteomes" id="UP000239430"/>
    </source>
</evidence>
<dbReference type="AlphaFoldDB" id="A0A9X7J133"/>
<evidence type="ECO:0000313" key="3">
    <source>
        <dbReference type="EMBL" id="PRR68835.1"/>
    </source>
</evidence>
<keyword evidence="4" id="KW-1185">Reference proteome</keyword>
<dbReference type="EMBL" id="PVXL01000078">
    <property type="protein sequence ID" value="PRR68835.1"/>
    <property type="molecule type" value="Genomic_DNA"/>
</dbReference>
<keyword evidence="1" id="KW-0472">Membrane</keyword>
<dbReference type="InterPro" id="IPR025377">
    <property type="entry name" value="DUF4367"/>
</dbReference>
<keyword evidence="1" id="KW-1133">Transmembrane helix</keyword>
<dbReference type="RefSeq" id="WP_054936617.1">
    <property type="nucleotide sequence ID" value="NZ_PVXL01000078.1"/>
</dbReference>
<keyword evidence="1" id="KW-0812">Transmembrane</keyword>
<gene>
    <name evidence="3" type="ORF">MOST_31170</name>
</gene>
<accession>A0A9X7J133</accession>
<protein>
    <recommendedName>
        <fullName evidence="2">DUF4367 domain-containing protein</fullName>
    </recommendedName>
</protein>
<sequence length="251" mass="27627">MLTDHELDKLIRTAIREEIEEQEVPPEARERVRKALGLNKLRRVKGGFRAAALVAGVTLIMVLSAYLVFPTKATAISIVLVKRLEYLVKDRLYNIAERYSAEQNPGASVPVPAPDIGKEEKVSLDEARSRLPFALLIPGYLPEGTVLTSISLSGNKPLMEVTFVYMGNTGILKIKESGISSNRGVGIGYDADDTKVKKIEVRGVEANLLSNKSGQTLLIWHEQGVTYRIEGAYTAEEIVKIANSLSAYSER</sequence>
<evidence type="ECO:0000256" key="1">
    <source>
        <dbReference type="SAM" id="Phobius"/>
    </source>
</evidence>
<feature type="domain" description="DUF4367" evidence="2">
    <location>
        <begin position="137"/>
        <end position="245"/>
    </location>
</feature>
<proteinExistence type="predicted"/>
<name>A0A9X7J133_9FIRM</name>
<organism evidence="3 4">
    <name type="scientific">Neomoorella stamsii</name>
    <dbReference type="NCBI Taxonomy" id="1266720"/>
    <lineage>
        <taxon>Bacteria</taxon>
        <taxon>Bacillati</taxon>
        <taxon>Bacillota</taxon>
        <taxon>Clostridia</taxon>
        <taxon>Neomoorellales</taxon>
        <taxon>Neomoorellaceae</taxon>
        <taxon>Neomoorella</taxon>
    </lineage>
</organism>